<feature type="region of interest" description="Disordered" evidence="1">
    <location>
        <begin position="360"/>
        <end position="394"/>
    </location>
</feature>
<evidence type="ECO:0008006" key="4">
    <source>
        <dbReference type="Google" id="ProtNLM"/>
    </source>
</evidence>
<feature type="region of interest" description="Disordered" evidence="1">
    <location>
        <begin position="85"/>
        <end position="109"/>
    </location>
</feature>
<evidence type="ECO:0000313" key="3">
    <source>
        <dbReference type="Proteomes" id="UP000288805"/>
    </source>
</evidence>
<accession>A0A438CTI1</accession>
<comment type="caution">
    <text evidence="2">The sequence shown here is derived from an EMBL/GenBank/DDBJ whole genome shotgun (WGS) entry which is preliminary data.</text>
</comment>
<gene>
    <name evidence="2" type="ORF">CK203_102429</name>
</gene>
<dbReference type="AlphaFoldDB" id="A0A438CTI1"/>
<evidence type="ECO:0000256" key="1">
    <source>
        <dbReference type="SAM" id="MobiDB-lite"/>
    </source>
</evidence>
<feature type="compositionally biased region" description="Basic and acidic residues" evidence="1">
    <location>
        <begin position="376"/>
        <end position="386"/>
    </location>
</feature>
<dbReference type="EMBL" id="QGNW01002008">
    <property type="protein sequence ID" value="RVW26493.1"/>
    <property type="molecule type" value="Genomic_DNA"/>
</dbReference>
<evidence type="ECO:0000313" key="2">
    <source>
        <dbReference type="EMBL" id="RVW26493.1"/>
    </source>
</evidence>
<protein>
    <recommendedName>
        <fullName evidence="4">DUF4283 domain-containing protein</fullName>
    </recommendedName>
</protein>
<organism evidence="2 3">
    <name type="scientific">Vitis vinifera</name>
    <name type="common">Grape</name>
    <dbReference type="NCBI Taxonomy" id="29760"/>
    <lineage>
        <taxon>Eukaryota</taxon>
        <taxon>Viridiplantae</taxon>
        <taxon>Streptophyta</taxon>
        <taxon>Embryophyta</taxon>
        <taxon>Tracheophyta</taxon>
        <taxon>Spermatophyta</taxon>
        <taxon>Magnoliopsida</taxon>
        <taxon>eudicotyledons</taxon>
        <taxon>Gunneridae</taxon>
        <taxon>Pentapetalae</taxon>
        <taxon>rosids</taxon>
        <taxon>Vitales</taxon>
        <taxon>Vitaceae</taxon>
        <taxon>Viteae</taxon>
        <taxon>Vitis</taxon>
    </lineage>
</organism>
<name>A0A438CTI1_VITVI</name>
<reference evidence="2 3" key="1">
    <citation type="journal article" date="2018" name="PLoS Genet.">
        <title>Population sequencing reveals clonal diversity and ancestral inbreeding in the grapevine cultivar Chardonnay.</title>
        <authorList>
            <person name="Roach M.J."/>
            <person name="Johnson D.L."/>
            <person name="Bohlmann J."/>
            <person name="van Vuuren H.J."/>
            <person name="Jones S.J."/>
            <person name="Pretorius I.S."/>
            <person name="Schmidt S.A."/>
            <person name="Borneman A.R."/>
        </authorList>
    </citation>
    <scope>NUCLEOTIDE SEQUENCE [LARGE SCALE GENOMIC DNA]</scope>
    <source>
        <strain evidence="3">cv. Chardonnay</strain>
        <tissue evidence="2">Leaf</tissue>
    </source>
</reference>
<sequence length="439" mass="49385">MGDDLKAKFWCDVRWMTGVYNPKFLRVPMIGSCSKAGFAASFPLCCVMGPHQFLKDALHCKQGGFVDKGNKAACKMTLRERERERGLERERVRAPAESEALRRAKERVEGGASEGAEGDVFMGARKKALKNGSFGVESKSFEVVVEEQKGKDTGSGKWERKWRESGRAYSLVRDQNKRGCFIRLEVADLENKSSASLFQKEEELRVAGFQWWRRYDDWVLLTEKRDARKKKRCCQNPAWGKPTRKWLSSQKEKKKAAIRVEIRKKELSRNLNKLAHCLVGIWNPSFVRGDDLRSWGTYLANIWRLKGVSPSLGEMEARVGMPDGWGEKERGLGAYCGITRFLMGSGHSEKDRGRVRGLPHNRFPNGEPGGFAVGKDPGEAQRREASQRGGEGEVGGEAIKLAVERVRGRTTPRVSFWVVVSQGFWAAKAKEPVVPGLVC</sequence>
<proteinExistence type="predicted"/>
<dbReference type="Proteomes" id="UP000288805">
    <property type="component" value="Unassembled WGS sequence"/>
</dbReference>